<dbReference type="AlphaFoldDB" id="A0A0B0PAY0"/>
<organism evidence="1 2">
    <name type="scientific">Gossypium arboreum</name>
    <name type="common">Tree cotton</name>
    <name type="synonym">Gossypium nanking</name>
    <dbReference type="NCBI Taxonomy" id="29729"/>
    <lineage>
        <taxon>Eukaryota</taxon>
        <taxon>Viridiplantae</taxon>
        <taxon>Streptophyta</taxon>
        <taxon>Embryophyta</taxon>
        <taxon>Tracheophyta</taxon>
        <taxon>Spermatophyta</taxon>
        <taxon>Magnoliopsida</taxon>
        <taxon>eudicotyledons</taxon>
        <taxon>Gunneridae</taxon>
        <taxon>Pentapetalae</taxon>
        <taxon>rosids</taxon>
        <taxon>malvids</taxon>
        <taxon>Malvales</taxon>
        <taxon>Malvaceae</taxon>
        <taxon>Malvoideae</taxon>
        <taxon>Gossypium</taxon>
    </lineage>
</organism>
<protein>
    <submittedName>
        <fullName evidence="1">Uncharacterized protein</fullName>
    </submittedName>
</protein>
<sequence>MLKLYQIDHFTRPFKTHHIVHIASYISYQELIQIHNHNQAKSHG</sequence>
<gene>
    <name evidence="1" type="ORF">F383_27850</name>
</gene>
<evidence type="ECO:0000313" key="2">
    <source>
        <dbReference type="Proteomes" id="UP000032142"/>
    </source>
</evidence>
<proteinExistence type="predicted"/>
<reference evidence="2" key="1">
    <citation type="submission" date="2014-09" db="EMBL/GenBank/DDBJ databases">
        <authorList>
            <person name="Mudge J."/>
            <person name="Ramaraj T."/>
            <person name="Lindquist I.E."/>
            <person name="Bharti A.K."/>
            <person name="Sundararajan A."/>
            <person name="Cameron C.T."/>
            <person name="Woodward J.E."/>
            <person name="May G.D."/>
            <person name="Brubaker C."/>
            <person name="Broadhvest J."/>
            <person name="Wilkins T.A."/>
        </authorList>
    </citation>
    <scope>NUCLEOTIDE SEQUENCE</scope>
    <source>
        <strain evidence="2">cv. AKA8401</strain>
    </source>
</reference>
<evidence type="ECO:0000313" key="1">
    <source>
        <dbReference type="EMBL" id="KHG21952.1"/>
    </source>
</evidence>
<keyword evidence="2" id="KW-1185">Reference proteome</keyword>
<dbReference type="EMBL" id="KN420190">
    <property type="protein sequence ID" value="KHG21952.1"/>
    <property type="molecule type" value="Genomic_DNA"/>
</dbReference>
<name>A0A0B0PAY0_GOSAR</name>
<accession>A0A0B0PAY0</accession>
<dbReference type="Proteomes" id="UP000032142">
    <property type="component" value="Unassembled WGS sequence"/>
</dbReference>